<dbReference type="SUPFAM" id="SSF88659">
    <property type="entry name" value="Sigma3 and sigma4 domains of RNA polymerase sigma factors"/>
    <property type="match status" value="1"/>
</dbReference>
<name>A0ABV8RG06_9SPHN</name>
<evidence type="ECO:0000256" key="2">
    <source>
        <dbReference type="ARBA" id="ARBA00023015"/>
    </source>
</evidence>
<dbReference type="InterPro" id="IPR013324">
    <property type="entry name" value="RNA_pol_sigma_r3/r4-like"/>
</dbReference>
<dbReference type="InterPro" id="IPR036388">
    <property type="entry name" value="WH-like_DNA-bd_sf"/>
</dbReference>
<keyword evidence="5" id="KW-0804">Transcription</keyword>
<keyword evidence="4" id="KW-0238">DNA-binding</keyword>
<protein>
    <submittedName>
        <fullName evidence="8">Sigma-70 family RNA polymerase sigma factor</fullName>
    </submittedName>
</protein>
<dbReference type="Pfam" id="PF04542">
    <property type="entry name" value="Sigma70_r2"/>
    <property type="match status" value="1"/>
</dbReference>
<dbReference type="InterPro" id="IPR013325">
    <property type="entry name" value="RNA_pol_sigma_r2"/>
</dbReference>
<evidence type="ECO:0000313" key="8">
    <source>
        <dbReference type="EMBL" id="MFC4292287.1"/>
    </source>
</evidence>
<reference evidence="9" key="1">
    <citation type="journal article" date="2019" name="Int. J. Syst. Evol. Microbiol.">
        <title>The Global Catalogue of Microorganisms (GCM) 10K type strain sequencing project: providing services to taxonomists for standard genome sequencing and annotation.</title>
        <authorList>
            <consortium name="The Broad Institute Genomics Platform"/>
            <consortium name="The Broad Institute Genome Sequencing Center for Infectious Disease"/>
            <person name="Wu L."/>
            <person name="Ma J."/>
        </authorList>
    </citation>
    <scope>NUCLEOTIDE SEQUENCE [LARGE SCALE GENOMIC DNA]</scope>
    <source>
        <strain evidence="9">CECT 8531</strain>
    </source>
</reference>
<comment type="caution">
    <text evidence="8">The sequence shown here is derived from an EMBL/GenBank/DDBJ whole genome shotgun (WGS) entry which is preliminary data.</text>
</comment>
<proteinExistence type="inferred from homology"/>
<keyword evidence="3" id="KW-0731">Sigma factor</keyword>
<feature type="domain" description="RNA polymerase sigma-70 region 2" evidence="6">
    <location>
        <begin position="43"/>
        <end position="109"/>
    </location>
</feature>
<accession>A0ABV8RG06</accession>
<dbReference type="EMBL" id="JBHSDH010000013">
    <property type="protein sequence ID" value="MFC4292287.1"/>
    <property type="molecule type" value="Genomic_DNA"/>
</dbReference>
<evidence type="ECO:0000313" key="9">
    <source>
        <dbReference type="Proteomes" id="UP001595887"/>
    </source>
</evidence>
<evidence type="ECO:0000256" key="1">
    <source>
        <dbReference type="ARBA" id="ARBA00010641"/>
    </source>
</evidence>
<dbReference type="Gene3D" id="1.10.1740.10">
    <property type="match status" value="1"/>
</dbReference>
<dbReference type="PANTHER" id="PTHR43133:SF62">
    <property type="entry name" value="RNA POLYMERASE SIGMA FACTOR SIGZ"/>
    <property type="match status" value="1"/>
</dbReference>
<dbReference type="RefSeq" id="WP_381422850.1">
    <property type="nucleotide sequence ID" value="NZ_JBHSDH010000013.1"/>
</dbReference>
<dbReference type="InterPro" id="IPR007630">
    <property type="entry name" value="RNA_pol_sigma70_r4"/>
</dbReference>
<dbReference type="PANTHER" id="PTHR43133">
    <property type="entry name" value="RNA POLYMERASE ECF-TYPE SIGMA FACTO"/>
    <property type="match status" value="1"/>
</dbReference>
<evidence type="ECO:0000256" key="4">
    <source>
        <dbReference type="ARBA" id="ARBA00023125"/>
    </source>
</evidence>
<evidence type="ECO:0000259" key="7">
    <source>
        <dbReference type="Pfam" id="PF04545"/>
    </source>
</evidence>
<comment type="similarity">
    <text evidence="1">Belongs to the sigma-70 factor family. ECF subfamily.</text>
</comment>
<evidence type="ECO:0000259" key="6">
    <source>
        <dbReference type="Pfam" id="PF04542"/>
    </source>
</evidence>
<keyword evidence="9" id="KW-1185">Reference proteome</keyword>
<dbReference type="Gene3D" id="1.10.10.10">
    <property type="entry name" value="Winged helix-like DNA-binding domain superfamily/Winged helix DNA-binding domain"/>
    <property type="match status" value="1"/>
</dbReference>
<evidence type="ECO:0000256" key="3">
    <source>
        <dbReference type="ARBA" id="ARBA00023082"/>
    </source>
</evidence>
<dbReference type="InterPro" id="IPR007627">
    <property type="entry name" value="RNA_pol_sigma70_r2"/>
</dbReference>
<dbReference type="Pfam" id="PF04545">
    <property type="entry name" value="Sigma70_r4"/>
    <property type="match status" value="1"/>
</dbReference>
<organism evidence="8 9">
    <name type="scientific">Sphingorhabdus arenilitoris</name>
    <dbReference type="NCBI Taxonomy" id="1490041"/>
    <lineage>
        <taxon>Bacteria</taxon>
        <taxon>Pseudomonadati</taxon>
        <taxon>Pseudomonadota</taxon>
        <taxon>Alphaproteobacteria</taxon>
        <taxon>Sphingomonadales</taxon>
        <taxon>Sphingomonadaceae</taxon>
        <taxon>Sphingorhabdus</taxon>
    </lineage>
</organism>
<dbReference type="Proteomes" id="UP001595887">
    <property type="component" value="Unassembled WGS sequence"/>
</dbReference>
<gene>
    <name evidence="8" type="ORF">ACFOWX_07655</name>
</gene>
<dbReference type="InterPro" id="IPR039425">
    <property type="entry name" value="RNA_pol_sigma-70-like"/>
</dbReference>
<keyword evidence="2" id="KW-0805">Transcription regulation</keyword>
<dbReference type="NCBIfam" id="TIGR02937">
    <property type="entry name" value="sigma70-ECF"/>
    <property type="match status" value="1"/>
</dbReference>
<evidence type="ECO:0000256" key="5">
    <source>
        <dbReference type="ARBA" id="ARBA00023163"/>
    </source>
</evidence>
<feature type="domain" description="RNA polymerase sigma-70 region 4" evidence="7">
    <location>
        <begin position="146"/>
        <end position="194"/>
    </location>
</feature>
<sequence>MSDRNMINVASLAARRADAERDALTDALLRTGQGDKNAFEFVYKQTSAKLFGVCLRIFPDRQEAEEALQDAFINIWNRAARFEKGRASPISWLVTVTRNRAIDRLRAQGKARYEPVETIANLADDAPLPDAVIAADDADGALHNCIETLSGKDAGFIRSAFIRGSTYAQLAAHEKLPLATVKSRIRRALIKLRKCLEGQS</sequence>
<dbReference type="SUPFAM" id="SSF88946">
    <property type="entry name" value="Sigma2 domain of RNA polymerase sigma factors"/>
    <property type="match status" value="1"/>
</dbReference>
<dbReference type="InterPro" id="IPR014284">
    <property type="entry name" value="RNA_pol_sigma-70_dom"/>
</dbReference>